<evidence type="ECO:0000256" key="1">
    <source>
        <dbReference type="ARBA" id="ARBA00009091"/>
    </source>
</evidence>
<sequence length="209" mass="21784">MTISKTLLAALLVAPAALPMAAAAQTLPDVKVAVVDSDRIFRTCTACVAANAQLQQQQQTLRTSAQQLATPLQTEGQAIQAAVQAARGNPDAALQTRITAFEQRQQTAQQQIATQEQTLQRNAAYVRQQIGQRMGPIITQIAQQRGATLALDKQSTFFNAPALEITDAVLASLNSALPSVSVTAPAPQQPAAGTAPAAAAPTTPAPQGR</sequence>
<feature type="signal peptide" evidence="4">
    <location>
        <begin position="1"/>
        <end position="24"/>
    </location>
</feature>
<dbReference type="Pfam" id="PF03938">
    <property type="entry name" value="OmpH"/>
    <property type="match status" value="1"/>
</dbReference>
<dbReference type="SUPFAM" id="SSF111384">
    <property type="entry name" value="OmpH-like"/>
    <property type="match status" value="1"/>
</dbReference>
<dbReference type="EMBL" id="JAASQP010000001">
    <property type="protein sequence ID" value="NIJ24784.1"/>
    <property type="molecule type" value="Genomic_DNA"/>
</dbReference>
<evidence type="ECO:0000256" key="3">
    <source>
        <dbReference type="SAM" id="MobiDB-lite"/>
    </source>
</evidence>
<proteinExistence type="inferred from homology"/>
<dbReference type="PANTHER" id="PTHR35089:SF1">
    <property type="entry name" value="CHAPERONE PROTEIN SKP"/>
    <property type="match status" value="1"/>
</dbReference>
<keyword evidence="6" id="KW-1185">Reference proteome</keyword>
<evidence type="ECO:0000256" key="2">
    <source>
        <dbReference type="ARBA" id="ARBA00022729"/>
    </source>
</evidence>
<dbReference type="PANTHER" id="PTHR35089">
    <property type="entry name" value="CHAPERONE PROTEIN SKP"/>
    <property type="match status" value="1"/>
</dbReference>
<gene>
    <name evidence="5" type="ORF">FHT01_002326</name>
</gene>
<protein>
    <submittedName>
        <fullName evidence="5">Skp family chaperone for outer membrane proteins</fullName>
    </submittedName>
</protein>
<dbReference type="InterPro" id="IPR024930">
    <property type="entry name" value="Skp_dom_sf"/>
</dbReference>
<accession>A0ABX0U4Q7</accession>
<dbReference type="Proteomes" id="UP000788153">
    <property type="component" value="Unassembled WGS sequence"/>
</dbReference>
<name>A0ABX0U4Q7_9SPHN</name>
<evidence type="ECO:0000313" key="5">
    <source>
        <dbReference type="EMBL" id="NIJ24784.1"/>
    </source>
</evidence>
<dbReference type="InterPro" id="IPR005632">
    <property type="entry name" value="Chaperone_Skp"/>
</dbReference>
<dbReference type="Gene3D" id="3.30.910.20">
    <property type="entry name" value="Skp domain"/>
    <property type="match status" value="1"/>
</dbReference>
<evidence type="ECO:0000313" key="6">
    <source>
        <dbReference type="Proteomes" id="UP000788153"/>
    </source>
</evidence>
<keyword evidence="2 4" id="KW-0732">Signal</keyword>
<dbReference type="RefSeq" id="WP_140047175.1">
    <property type="nucleotide sequence ID" value="NZ_BAAAEV010000001.1"/>
</dbReference>
<comment type="similarity">
    <text evidence="1">Belongs to the Skp family.</text>
</comment>
<feature type="region of interest" description="Disordered" evidence="3">
    <location>
        <begin position="181"/>
        <end position="209"/>
    </location>
</feature>
<reference evidence="5 6" key="1">
    <citation type="submission" date="2020-03" db="EMBL/GenBank/DDBJ databases">
        <title>Genomic Encyclopedia of Type Strains, Phase IV (KMG-IV): sequencing the most valuable type-strain genomes for metagenomic binning, comparative biology and taxonomic classification.</title>
        <authorList>
            <person name="Goeker M."/>
        </authorList>
    </citation>
    <scope>NUCLEOTIDE SEQUENCE [LARGE SCALE GENOMIC DNA]</scope>
    <source>
        <strain evidence="5 6">DSM 22753</strain>
    </source>
</reference>
<feature type="compositionally biased region" description="Low complexity" evidence="3">
    <location>
        <begin position="183"/>
        <end position="209"/>
    </location>
</feature>
<comment type="caution">
    <text evidence="5">The sequence shown here is derived from an EMBL/GenBank/DDBJ whole genome shotgun (WGS) entry which is preliminary data.</text>
</comment>
<evidence type="ECO:0000256" key="4">
    <source>
        <dbReference type="SAM" id="SignalP"/>
    </source>
</evidence>
<feature type="chain" id="PRO_5047347030" evidence="4">
    <location>
        <begin position="25"/>
        <end position="209"/>
    </location>
</feature>
<organism evidence="5 6">
    <name type="scientific">Sphingomonas japonica</name>
    <dbReference type="NCBI Taxonomy" id="511662"/>
    <lineage>
        <taxon>Bacteria</taxon>
        <taxon>Pseudomonadati</taxon>
        <taxon>Pseudomonadota</taxon>
        <taxon>Alphaproteobacteria</taxon>
        <taxon>Sphingomonadales</taxon>
        <taxon>Sphingomonadaceae</taxon>
        <taxon>Sphingomonas</taxon>
    </lineage>
</organism>
<dbReference type="SMART" id="SM00935">
    <property type="entry name" value="OmpH"/>
    <property type="match status" value="1"/>
</dbReference>